<evidence type="ECO:0000313" key="2">
    <source>
        <dbReference type="EMBL" id="DAD86063.1"/>
    </source>
</evidence>
<protein>
    <submittedName>
        <fullName evidence="2">Uncharacterized protein</fullName>
    </submittedName>
</protein>
<reference evidence="2" key="1">
    <citation type="journal article" date="2021" name="Proc. Natl. Acad. Sci. U.S.A.">
        <title>A Catalog of Tens of Thousands of Viruses from Human Metagenomes Reveals Hidden Associations with Chronic Diseases.</title>
        <authorList>
            <person name="Tisza M.J."/>
            <person name="Buck C.B."/>
        </authorList>
    </citation>
    <scope>NUCLEOTIDE SEQUENCE</scope>
    <source>
        <strain evidence="2">CtoSr5</strain>
    </source>
</reference>
<accession>A0A8S5MVE6</accession>
<sequence>MPHLFFVFIMYFYVFVISKYVLHNQGVVNIYFYVL</sequence>
<proteinExistence type="predicted"/>
<keyword evidence="1" id="KW-0472">Membrane</keyword>
<feature type="transmembrane region" description="Helical" evidence="1">
    <location>
        <begin position="6"/>
        <end position="22"/>
    </location>
</feature>
<organism evidence="2">
    <name type="scientific">Siphoviridae sp. ctoSr5</name>
    <dbReference type="NCBI Taxonomy" id="2826460"/>
    <lineage>
        <taxon>Viruses</taxon>
        <taxon>Duplodnaviria</taxon>
        <taxon>Heunggongvirae</taxon>
        <taxon>Uroviricota</taxon>
        <taxon>Caudoviricetes</taxon>
    </lineage>
</organism>
<keyword evidence="1" id="KW-1133">Transmembrane helix</keyword>
<keyword evidence="1" id="KW-0812">Transmembrane</keyword>
<name>A0A8S5MVE6_9CAUD</name>
<dbReference type="EMBL" id="BK014993">
    <property type="protein sequence ID" value="DAD86063.1"/>
    <property type="molecule type" value="Genomic_DNA"/>
</dbReference>
<evidence type="ECO:0000256" key="1">
    <source>
        <dbReference type="SAM" id="Phobius"/>
    </source>
</evidence>